<protein>
    <submittedName>
        <fullName evidence="8">Flippase GtrA</fullName>
    </submittedName>
</protein>
<dbReference type="PANTHER" id="PTHR38459">
    <property type="entry name" value="PROPHAGE BACTOPRENOL-LINKED GLUCOSE TRANSLOCASE HOMOLOG"/>
    <property type="match status" value="1"/>
</dbReference>
<comment type="caution">
    <text evidence="8">The sequence shown here is derived from an EMBL/GenBank/DDBJ whole genome shotgun (WGS) entry which is preliminary data.</text>
</comment>
<dbReference type="PANTHER" id="PTHR38459:SF1">
    <property type="entry name" value="PROPHAGE BACTOPRENOL-LINKED GLUCOSE TRANSLOCASE HOMOLOG"/>
    <property type="match status" value="1"/>
</dbReference>
<keyword evidence="3 6" id="KW-0812">Transmembrane</keyword>
<keyword evidence="9" id="KW-1185">Reference proteome</keyword>
<dbReference type="Proteomes" id="UP000781958">
    <property type="component" value="Unassembled WGS sequence"/>
</dbReference>
<comment type="similarity">
    <text evidence="2">Belongs to the GtrA family.</text>
</comment>
<evidence type="ECO:0000259" key="7">
    <source>
        <dbReference type="Pfam" id="PF04138"/>
    </source>
</evidence>
<keyword evidence="5 6" id="KW-0472">Membrane</keyword>
<keyword evidence="4 6" id="KW-1133">Transmembrane helix</keyword>
<dbReference type="RefSeq" id="WP_307420045.1">
    <property type="nucleotide sequence ID" value="NZ_JAGINP010000001.1"/>
</dbReference>
<feature type="transmembrane region" description="Helical" evidence="6">
    <location>
        <begin position="40"/>
        <end position="60"/>
    </location>
</feature>
<sequence>MTRHQALIQFVLFAMVGCAAAVGHYGVLVVLAELLATPPVLASAAGFVVGGVISYWLNYGHVFRSEQDHLPTAAKFLAVATVGLCLNSAIMWILAERIGLHYLLAQVTATALVMVWSFGANRYWTFGAGSSAA</sequence>
<feature type="domain" description="GtrA/DPMS transmembrane" evidence="7">
    <location>
        <begin position="13"/>
        <end position="126"/>
    </location>
</feature>
<dbReference type="Pfam" id="PF04138">
    <property type="entry name" value="GtrA_DPMS_TM"/>
    <property type="match status" value="1"/>
</dbReference>
<evidence type="ECO:0000256" key="1">
    <source>
        <dbReference type="ARBA" id="ARBA00004141"/>
    </source>
</evidence>
<evidence type="ECO:0000313" key="8">
    <source>
        <dbReference type="EMBL" id="MBP2290422.1"/>
    </source>
</evidence>
<dbReference type="InterPro" id="IPR007267">
    <property type="entry name" value="GtrA_DPMS_TM"/>
</dbReference>
<accession>A0ABS4SER2</accession>
<evidence type="ECO:0000256" key="6">
    <source>
        <dbReference type="SAM" id="Phobius"/>
    </source>
</evidence>
<evidence type="ECO:0000256" key="4">
    <source>
        <dbReference type="ARBA" id="ARBA00022989"/>
    </source>
</evidence>
<evidence type="ECO:0000256" key="2">
    <source>
        <dbReference type="ARBA" id="ARBA00009399"/>
    </source>
</evidence>
<dbReference type="InterPro" id="IPR051401">
    <property type="entry name" value="GtrA_CellWall_Glycosyl"/>
</dbReference>
<gene>
    <name evidence="8" type="ORF">J2851_000159</name>
</gene>
<evidence type="ECO:0000256" key="5">
    <source>
        <dbReference type="ARBA" id="ARBA00023136"/>
    </source>
</evidence>
<evidence type="ECO:0000256" key="3">
    <source>
        <dbReference type="ARBA" id="ARBA00022692"/>
    </source>
</evidence>
<feature type="transmembrane region" description="Helical" evidence="6">
    <location>
        <begin position="72"/>
        <end position="94"/>
    </location>
</feature>
<name>A0ABS4SER2_9PROT</name>
<dbReference type="EMBL" id="JAGINP010000001">
    <property type="protein sequence ID" value="MBP2290422.1"/>
    <property type="molecule type" value="Genomic_DNA"/>
</dbReference>
<reference evidence="8 9" key="1">
    <citation type="submission" date="2021-03" db="EMBL/GenBank/DDBJ databases">
        <title>Genomic Encyclopedia of Type Strains, Phase III (KMG-III): the genomes of soil and plant-associated and newly described type strains.</title>
        <authorList>
            <person name="Whitman W."/>
        </authorList>
    </citation>
    <scope>NUCLEOTIDE SEQUENCE [LARGE SCALE GENOMIC DNA]</scope>
    <source>
        <strain evidence="8 9">IMMIB AFH-6</strain>
    </source>
</reference>
<comment type="subcellular location">
    <subcellularLocation>
        <location evidence="1">Membrane</location>
        <topology evidence="1">Multi-pass membrane protein</topology>
    </subcellularLocation>
</comment>
<feature type="transmembrane region" description="Helical" evidence="6">
    <location>
        <begin position="7"/>
        <end position="28"/>
    </location>
</feature>
<proteinExistence type="inferred from homology"/>
<dbReference type="PROSITE" id="PS51257">
    <property type="entry name" value="PROKAR_LIPOPROTEIN"/>
    <property type="match status" value="1"/>
</dbReference>
<evidence type="ECO:0000313" key="9">
    <source>
        <dbReference type="Proteomes" id="UP000781958"/>
    </source>
</evidence>
<feature type="transmembrane region" description="Helical" evidence="6">
    <location>
        <begin position="100"/>
        <end position="119"/>
    </location>
</feature>
<organism evidence="8 9">
    <name type="scientific">Azospirillum rugosum</name>
    <dbReference type="NCBI Taxonomy" id="416170"/>
    <lineage>
        <taxon>Bacteria</taxon>
        <taxon>Pseudomonadati</taxon>
        <taxon>Pseudomonadota</taxon>
        <taxon>Alphaproteobacteria</taxon>
        <taxon>Rhodospirillales</taxon>
        <taxon>Azospirillaceae</taxon>
        <taxon>Azospirillum</taxon>
    </lineage>
</organism>